<evidence type="ECO:0000256" key="5">
    <source>
        <dbReference type="ARBA" id="ARBA00023125"/>
    </source>
</evidence>
<comment type="subunit">
    <text evidence="2">Interacts transiently with the RNA polymerase catalytic core formed by RpoA, RpoB, RpoC and RpoZ (2 alpha, 1 beta, 1 beta' and 1 omega subunit) to form the RNA polymerase holoenzyme that can initiate transcription.</text>
</comment>
<dbReference type="InterPro" id="IPR000838">
    <property type="entry name" value="RNA_pol_sigma70_ECF_CS"/>
</dbReference>
<dbReference type="SUPFAM" id="SSF54427">
    <property type="entry name" value="NTF2-like"/>
    <property type="match status" value="1"/>
</dbReference>
<dbReference type="RefSeq" id="WP_091119457.1">
    <property type="nucleotide sequence ID" value="NZ_FMHY01000002.1"/>
</dbReference>
<evidence type="ECO:0000259" key="9">
    <source>
        <dbReference type="Pfam" id="PF04542"/>
    </source>
</evidence>
<dbReference type="SUPFAM" id="SSF88659">
    <property type="entry name" value="Sigma3 and sigma4 domains of RNA polymerase sigma factors"/>
    <property type="match status" value="1"/>
</dbReference>
<dbReference type="NCBIfam" id="TIGR02937">
    <property type="entry name" value="sigma70-ECF"/>
    <property type="match status" value="1"/>
</dbReference>
<dbReference type="GO" id="GO:0006950">
    <property type="term" value="P:response to stress"/>
    <property type="evidence" value="ECO:0007669"/>
    <property type="project" value="UniProtKB-ARBA"/>
</dbReference>
<dbReference type="InterPro" id="IPR036388">
    <property type="entry name" value="WH-like_DNA-bd_sf"/>
</dbReference>
<dbReference type="InterPro" id="IPR007627">
    <property type="entry name" value="RNA_pol_sigma70_r2"/>
</dbReference>
<organism evidence="12 13">
    <name type="scientific">Micromonospora eburnea</name>
    <dbReference type="NCBI Taxonomy" id="227316"/>
    <lineage>
        <taxon>Bacteria</taxon>
        <taxon>Bacillati</taxon>
        <taxon>Actinomycetota</taxon>
        <taxon>Actinomycetes</taxon>
        <taxon>Micromonosporales</taxon>
        <taxon>Micromonosporaceae</taxon>
        <taxon>Micromonospora</taxon>
    </lineage>
</organism>
<dbReference type="PROSITE" id="PS01063">
    <property type="entry name" value="SIGMA70_ECF"/>
    <property type="match status" value="1"/>
</dbReference>
<keyword evidence="13" id="KW-1185">Reference proteome</keyword>
<dbReference type="STRING" id="227316.GA0070604_3658"/>
<dbReference type="GO" id="GO:0006352">
    <property type="term" value="P:DNA-templated transcription initiation"/>
    <property type="evidence" value="ECO:0007669"/>
    <property type="project" value="InterPro"/>
</dbReference>
<keyword evidence="4 7" id="KW-0731">Sigma factor</keyword>
<evidence type="ECO:0000313" key="13">
    <source>
        <dbReference type="Proteomes" id="UP000199696"/>
    </source>
</evidence>
<dbReference type="InterPro" id="IPR039425">
    <property type="entry name" value="RNA_pol_sigma-70-like"/>
</dbReference>
<keyword evidence="5 7" id="KW-0238">DNA-binding</keyword>
<evidence type="ECO:0000313" key="12">
    <source>
        <dbReference type="EMBL" id="SCL57618.1"/>
    </source>
</evidence>
<dbReference type="Pfam" id="PF08281">
    <property type="entry name" value="Sigma70_r4_2"/>
    <property type="match status" value="1"/>
</dbReference>
<dbReference type="InterPro" id="IPR013324">
    <property type="entry name" value="RNA_pol_sigma_r3/r4-like"/>
</dbReference>
<evidence type="ECO:0000256" key="2">
    <source>
        <dbReference type="ARBA" id="ARBA00011344"/>
    </source>
</evidence>
<dbReference type="Pfam" id="PF04542">
    <property type="entry name" value="Sigma70_r2"/>
    <property type="match status" value="1"/>
</dbReference>
<feature type="region of interest" description="Disordered" evidence="8">
    <location>
        <begin position="100"/>
        <end position="121"/>
    </location>
</feature>
<dbReference type="Gene3D" id="1.10.10.10">
    <property type="entry name" value="Winged helix-like DNA-binding domain superfamily/Winged helix DNA-binding domain"/>
    <property type="match status" value="1"/>
</dbReference>
<dbReference type="NCBIfam" id="TIGR02960">
    <property type="entry name" value="SigX5"/>
    <property type="match status" value="1"/>
</dbReference>
<dbReference type="InterPro" id="IPR032710">
    <property type="entry name" value="NTF2-like_dom_sf"/>
</dbReference>
<dbReference type="Pfam" id="PF12680">
    <property type="entry name" value="SnoaL_2"/>
    <property type="match status" value="1"/>
</dbReference>
<dbReference type="PANTHER" id="PTHR43133:SF65">
    <property type="entry name" value="ECF RNA POLYMERASE SIGMA FACTOR SIGG"/>
    <property type="match status" value="1"/>
</dbReference>
<dbReference type="OrthoDB" id="6689546at2"/>
<evidence type="ECO:0000256" key="6">
    <source>
        <dbReference type="ARBA" id="ARBA00023163"/>
    </source>
</evidence>
<evidence type="ECO:0000256" key="7">
    <source>
        <dbReference type="RuleBase" id="RU000716"/>
    </source>
</evidence>
<sequence length="350" mass="39149">MANLGANAPQRDAEQTTAITTIDEEGFAALADRHRRELQVHCYRMLGSFEDAEDLVQETYLRAWRKRETFEGRSTARSWLYRIATNACLDFLRRNARTPLPHRQPALGAGPTTPPPATDEVPWLQPYPDYLLDPVAPPDSQPDSQIMARETIELAFLVAIQHLPPQQRAVLILRDVLGWSANETAAMLDISLASANSALQRARATLKDRLPPRPIDWGPTDDPAEAERALVQRCIEALEKADAANFAKLLREDVRVTMPPDPFWIIGREMFVAGLVAQFDPTSPAYFGEWKALGTHANRQPAVAGYVRRPGESLYRPQVLNVFRIEDGMIAEITAFSPDVFPMFDLPASL</sequence>
<evidence type="ECO:0000256" key="1">
    <source>
        <dbReference type="ARBA" id="ARBA00010641"/>
    </source>
</evidence>
<dbReference type="Gene3D" id="3.10.450.50">
    <property type="match status" value="1"/>
</dbReference>
<protein>
    <recommendedName>
        <fullName evidence="7">RNA polymerase sigma factor</fullName>
    </recommendedName>
</protein>
<dbReference type="InterPro" id="IPR014305">
    <property type="entry name" value="RNA_pol_sigma-G_actinobac"/>
</dbReference>
<feature type="domain" description="SnoaL-like" evidence="11">
    <location>
        <begin position="231"/>
        <end position="333"/>
    </location>
</feature>
<dbReference type="CDD" id="cd06171">
    <property type="entry name" value="Sigma70_r4"/>
    <property type="match status" value="1"/>
</dbReference>
<dbReference type="EMBL" id="FMHY01000002">
    <property type="protein sequence ID" value="SCL57618.1"/>
    <property type="molecule type" value="Genomic_DNA"/>
</dbReference>
<feature type="domain" description="RNA polymerase sigma factor 70 region 4 type 2" evidence="10">
    <location>
        <begin position="155"/>
        <end position="206"/>
    </location>
</feature>
<evidence type="ECO:0000259" key="11">
    <source>
        <dbReference type="Pfam" id="PF12680"/>
    </source>
</evidence>
<accession>A0A1C6UUE6</accession>
<dbReference type="InterPro" id="IPR014284">
    <property type="entry name" value="RNA_pol_sigma-70_dom"/>
</dbReference>
<dbReference type="InterPro" id="IPR037401">
    <property type="entry name" value="SnoaL-like"/>
</dbReference>
<dbReference type="AlphaFoldDB" id="A0A1C6UUE6"/>
<dbReference type="GO" id="GO:0003677">
    <property type="term" value="F:DNA binding"/>
    <property type="evidence" value="ECO:0007669"/>
    <property type="project" value="UniProtKB-KW"/>
</dbReference>
<dbReference type="InterPro" id="IPR013325">
    <property type="entry name" value="RNA_pol_sigma_r2"/>
</dbReference>
<keyword evidence="3 7" id="KW-0805">Transcription regulation</keyword>
<evidence type="ECO:0000256" key="3">
    <source>
        <dbReference type="ARBA" id="ARBA00023015"/>
    </source>
</evidence>
<evidence type="ECO:0000259" key="10">
    <source>
        <dbReference type="Pfam" id="PF08281"/>
    </source>
</evidence>
<dbReference type="PANTHER" id="PTHR43133">
    <property type="entry name" value="RNA POLYMERASE ECF-TYPE SIGMA FACTO"/>
    <property type="match status" value="1"/>
</dbReference>
<evidence type="ECO:0000256" key="8">
    <source>
        <dbReference type="SAM" id="MobiDB-lite"/>
    </source>
</evidence>
<dbReference type="GO" id="GO:0016987">
    <property type="term" value="F:sigma factor activity"/>
    <property type="evidence" value="ECO:0007669"/>
    <property type="project" value="UniProtKB-KW"/>
</dbReference>
<dbReference type="NCBIfam" id="NF006089">
    <property type="entry name" value="PRK08241.1"/>
    <property type="match status" value="1"/>
</dbReference>
<proteinExistence type="inferred from homology"/>
<keyword evidence="6 7" id="KW-0804">Transcription</keyword>
<reference evidence="13" key="1">
    <citation type="submission" date="2016-06" db="EMBL/GenBank/DDBJ databases">
        <authorList>
            <person name="Varghese N."/>
            <person name="Submissions Spin"/>
        </authorList>
    </citation>
    <scope>NUCLEOTIDE SEQUENCE [LARGE SCALE GENOMIC DNA]</scope>
    <source>
        <strain evidence="13">DSM 44814</strain>
    </source>
</reference>
<dbReference type="Proteomes" id="UP000199696">
    <property type="component" value="Unassembled WGS sequence"/>
</dbReference>
<name>A0A1C6UUE6_9ACTN</name>
<evidence type="ECO:0000256" key="4">
    <source>
        <dbReference type="ARBA" id="ARBA00023082"/>
    </source>
</evidence>
<dbReference type="Gene3D" id="1.10.1740.10">
    <property type="match status" value="1"/>
</dbReference>
<comment type="similarity">
    <text evidence="1 7">Belongs to the sigma-70 factor family. ECF subfamily.</text>
</comment>
<dbReference type="SUPFAM" id="SSF88946">
    <property type="entry name" value="Sigma2 domain of RNA polymerase sigma factors"/>
    <property type="match status" value="1"/>
</dbReference>
<feature type="domain" description="RNA polymerase sigma-70 region 2" evidence="9">
    <location>
        <begin position="30"/>
        <end position="98"/>
    </location>
</feature>
<dbReference type="InterPro" id="IPR013249">
    <property type="entry name" value="RNA_pol_sigma70_r4_t2"/>
</dbReference>
<gene>
    <name evidence="12" type="ORF">GA0070604_3658</name>
</gene>